<evidence type="ECO:0000313" key="2">
    <source>
        <dbReference type="EMBL" id="PTX62212.1"/>
    </source>
</evidence>
<sequence>MSLYNSNIDFFIQRIFFGFGFTTIVISIIILFTKKQFTSYLNYFLQHAVTTIKFTGIIGIIWFLIYVISYFSTTIDAFDNFFNTTHSRHLRFVIWAILLRLPVLFALSQLFWIKKVRTTIFYRNSIAILMLLIAIFHGIFIENFIIFITSFHRDYLPSDYSMTDNQLWKYTAYLIYKSSILFVFIVIIKWGISEIMNRLKNKNV</sequence>
<evidence type="ECO:0000313" key="3">
    <source>
        <dbReference type="Proteomes" id="UP000244090"/>
    </source>
</evidence>
<protein>
    <submittedName>
        <fullName evidence="2">Uncharacterized protein</fullName>
    </submittedName>
</protein>
<dbReference type="Proteomes" id="UP000244090">
    <property type="component" value="Unassembled WGS sequence"/>
</dbReference>
<keyword evidence="1" id="KW-0812">Transmembrane</keyword>
<dbReference type="OrthoDB" id="1357554at2"/>
<keyword evidence="1" id="KW-0472">Membrane</keyword>
<feature type="transmembrane region" description="Helical" evidence="1">
    <location>
        <begin position="170"/>
        <end position="192"/>
    </location>
</feature>
<dbReference type="AlphaFoldDB" id="A0A2T6C1L0"/>
<feature type="transmembrane region" description="Helical" evidence="1">
    <location>
        <begin position="125"/>
        <end position="150"/>
    </location>
</feature>
<proteinExistence type="predicted"/>
<comment type="caution">
    <text evidence="2">The sequence shown here is derived from an EMBL/GenBank/DDBJ whole genome shotgun (WGS) entry which is preliminary data.</text>
</comment>
<evidence type="ECO:0000256" key="1">
    <source>
        <dbReference type="SAM" id="Phobius"/>
    </source>
</evidence>
<dbReference type="EMBL" id="QBKT01000003">
    <property type="protein sequence ID" value="PTX62212.1"/>
    <property type="molecule type" value="Genomic_DNA"/>
</dbReference>
<feature type="transmembrane region" description="Helical" evidence="1">
    <location>
        <begin position="92"/>
        <end position="113"/>
    </location>
</feature>
<dbReference type="RefSeq" id="WP_108114420.1">
    <property type="nucleotide sequence ID" value="NZ_QBKT01000003.1"/>
</dbReference>
<keyword evidence="3" id="KW-1185">Reference proteome</keyword>
<name>A0A2T6C1L0_9FLAO</name>
<keyword evidence="1" id="KW-1133">Transmembrane helix</keyword>
<gene>
    <name evidence="2" type="ORF">C8N46_103311</name>
</gene>
<organism evidence="2 3">
    <name type="scientific">Kordia periserrulae</name>
    <dbReference type="NCBI Taxonomy" id="701523"/>
    <lineage>
        <taxon>Bacteria</taxon>
        <taxon>Pseudomonadati</taxon>
        <taxon>Bacteroidota</taxon>
        <taxon>Flavobacteriia</taxon>
        <taxon>Flavobacteriales</taxon>
        <taxon>Flavobacteriaceae</taxon>
        <taxon>Kordia</taxon>
    </lineage>
</organism>
<feature type="transmembrane region" description="Helical" evidence="1">
    <location>
        <begin position="54"/>
        <end position="72"/>
    </location>
</feature>
<reference evidence="2 3" key="1">
    <citation type="submission" date="2018-04" db="EMBL/GenBank/DDBJ databases">
        <title>Genomic Encyclopedia of Archaeal and Bacterial Type Strains, Phase II (KMG-II): from individual species to whole genera.</title>
        <authorList>
            <person name="Goeker M."/>
        </authorList>
    </citation>
    <scope>NUCLEOTIDE SEQUENCE [LARGE SCALE GENOMIC DNA]</scope>
    <source>
        <strain evidence="2 3">DSM 25731</strain>
    </source>
</reference>
<feature type="transmembrane region" description="Helical" evidence="1">
    <location>
        <begin position="12"/>
        <end position="33"/>
    </location>
</feature>
<accession>A0A2T6C1L0</accession>